<evidence type="ECO:0000256" key="1">
    <source>
        <dbReference type="ARBA" id="ARBA00022491"/>
    </source>
</evidence>
<dbReference type="GO" id="GO:0003700">
    <property type="term" value="F:DNA-binding transcription factor activity"/>
    <property type="evidence" value="ECO:0007669"/>
    <property type="project" value="InterPro"/>
</dbReference>
<dbReference type="EMBL" id="UHDO01000001">
    <property type="protein sequence ID" value="SUM45007.1"/>
    <property type="molecule type" value="Genomic_DNA"/>
</dbReference>
<name>A0A380G3B0_9STAP</name>
<dbReference type="InterPro" id="IPR047057">
    <property type="entry name" value="MerR_fam"/>
</dbReference>
<dbReference type="InterPro" id="IPR012925">
    <property type="entry name" value="TipAS_dom"/>
</dbReference>
<evidence type="ECO:0000313" key="7">
    <source>
        <dbReference type="EMBL" id="TGE18695.1"/>
    </source>
</evidence>
<feature type="domain" description="HTH merR-type" evidence="5">
    <location>
        <begin position="6"/>
        <end position="75"/>
    </location>
</feature>
<keyword evidence="4" id="KW-0804">Transcription</keyword>
<dbReference type="EMBL" id="SRLS01000003">
    <property type="protein sequence ID" value="TGE18695.1"/>
    <property type="molecule type" value="Genomic_DNA"/>
</dbReference>
<dbReference type="PROSITE" id="PS50937">
    <property type="entry name" value="HTH_MERR_2"/>
    <property type="match status" value="1"/>
</dbReference>
<organism evidence="6 8">
    <name type="scientific">Staphylococcus petrasii</name>
    <dbReference type="NCBI Taxonomy" id="1276936"/>
    <lineage>
        <taxon>Bacteria</taxon>
        <taxon>Bacillati</taxon>
        <taxon>Bacillota</taxon>
        <taxon>Bacilli</taxon>
        <taxon>Bacillales</taxon>
        <taxon>Staphylococcaceae</taxon>
        <taxon>Staphylococcus</taxon>
    </lineage>
</organism>
<reference evidence="7 9" key="2">
    <citation type="submission" date="2019-04" db="EMBL/GenBank/DDBJ databases">
        <title>Genomic characterization of Staphylococcus petrasii strains.</title>
        <authorList>
            <person name="Vrbovska V."/>
            <person name="Kovarovic V."/>
            <person name="Maslanova I."/>
            <person name="Indrakova A."/>
            <person name="Petras P."/>
            <person name="Sedo O."/>
            <person name="Svec P."/>
            <person name="Fisarova L."/>
            <person name="Sedlacek I."/>
            <person name="Doskar J."/>
            <person name="Pantucek R."/>
        </authorList>
    </citation>
    <scope>NUCLEOTIDE SEQUENCE [LARGE SCALE GENOMIC DNA]</scope>
    <source>
        <strain evidence="7 9">P5404</strain>
    </source>
</reference>
<dbReference type="Gene3D" id="1.10.1660.10">
    <property type="match status" value="1"/>
</dbReference>
<dbReference type="Gene3D" id="1.10.490.50">
    <property type="entry name" value="Antibiotic binding domain of TipA-like multidrug resistance regulators"/>
    <property type="match status" value="1"/>
</dbReference>
<keyword evidence="9" id="KW-1185">Reference proteome</keyword>
<dbReference type="Proteomes" id="UP000254047">
    <property type="component" value="Unassembled WGS sequence"/>
</dbReference>
<dbReference type="SMART" id="SM00422">
    <property type="entry name" value="HTH_MERR"/>
    <property type="match status" value="1"/>
</dbReference>
<evidence type="ECO:0000313" key="9">
    <source>
        <dbReference type="Proteomes" id="UP000297598"/>
    </source>
</evidence>
<evidence type="ECO:0000313" key="8">
    <source>
        <dbReference type="Proteomes" id="UP000254047"/>
    </source>
</evidence>
<dbReference type="InterPro" id="IPR000551">
    <property type="entry name" value="MerR-type_HTH_dom"/>
</dbReference>
<dbReference type="PANTHER" id="PTHR30204:SF69">
    <property type="entry name" value="MERR-FAMILY TRANSCRIPTIONAL REGULATOR"/>
    <property type="match status" value="1"/>
</dbReference>
<gene>
    <name evidence="6" type="primary">tipA_2</name>
    <name evidence="7" type="ORF">BJR09_02300</name>
    <name evidence="6" type="ORF">NCTC13830_02398</name>
</gene>
<dbReference type="SUPFAM" id="SSF46955">
    <property type="entry name" value="Putative DNA-binding domain"/>
    <property type="match status" value="1"/>
</dbReference>
<keyword evidence="2" id="KW-0805">Transcription regulation</keyword>
<dbReference type="Proteomes" id="UP000297598">
    <property type="component" value="Unassembled WGS sequence"/>
</dbReference>
<reference evidence="6 8" key="1">
    <citation type="submission" date="2018-06" db="EMBL/GenBank/DDBJ databases">
        <authorList>
            <consortium name="Pathogen Informatics"/>
            <person name="Doyle S."/>
        </authorList>
    </citation>
    <scope>NUCLEOTIDE SEQUENCE [LARGE SCALE GENOMIC DNA]</scope>
    <source>
        <strain evidence="6 8">NCTC13830</strain>
    </source>
</reference>
<dbReference type="InterPro" id="IPR009061">
    <property type="entry name" value="DNA-bd_dom_put_sf"/>
</dbReference>
<dbReference type="Pfam" id="PF07739">
    <property type="entry name" value="TipAS"/>
    <property type="match status" value="1"/>
</dbReference>
<accession>A0A380G3B0</accession>
<dbReference type="AlphaFoldDB" id="A0A380G3B0"/>
<dbReference type="Pfam" id="PF13411">
    <property type="entry name" value="MerR_1"/>
    <property type="match status" value="1"/>
</dbReference>
<keyword evidence="3" id="KW-0238">DNA-binding</keyword>
<dbReference type="CDD" id="cd01106">
    <property type="entry name" value="HTH_TipAL-Mta"/>
    <property type="match status" value="1"/>
</dbReference>
<dbReference type="PANTHER" id="PTHR30204">
    <property type="entry name" value="REDOX-CYCLING DRUG-SENSING TRANSCRIPTIONAL ACTIVATOR SOXR"/>
    <property type="match status" value="1"/>
</dbReference>
<evidence type="ECO:0000256" key="3">
    <source>
        <dbReference type="ARBA" id="ARBA00023125"/>
    </source>
</evidence>
<dbReference type="OrthoDB" id="9814833at2"/>
<evidence type="ECO:0000313" key="6">
    <source>
        <dbReference type="EMBL" id="SUM45007.1"/>
    </source>
</evidence>
<evidence type="ECO:0000256" key="4">
    <source>
        <dbReference type="ARBA" id="ARBA00023163"/>
    </source>
</evidence>
<dbReference type="RefSeq" id="WP_103297325.1">
    <property type="nucleotide sequence ID" value="NZ_PPQT01000018.1"/>
</dbReference>
<proteinExistence type="predicted"/>
<dbReference type="InterPro" id="IPR036244">
    <property type="entry name" value="TipA-like_antibiotic-bd"/>
</dbReference>
<sequence>MKKKDYFTPKEISQITNVSTRTLHYYHEIKLLIPSLVTDNGYRYYSTQDIAKLQTILFLRQLNLSLENIQNYFDKTPSEKNKILEENVSQLVQKRDQLNQMINYLDHHLKNHKNEEINMDKFDDYDIQQQYDKEAEMKYGDTKYYQAFKEQRNTLNKTDKQRTDKEISHQFNQFFDEMNTFLENGHQANDEQVYQHIKELKDILRIQVPNADNEFLECMAHLYQSDERFAKNINKGRNNNLNQFIADAIQAYLQ</sequence>
<dbReference type="SUPFAM" id="SSF89082">
    <property type="entry name" value="Antibiotic binding domain of TipA-like multidrug resistance regulators"/>
    <property type="match status" value="1"/>
</dbReference>
<evidence type="ECO:0000259" key="5">
    <source>
        <dbReference type="PROSITE" id="PS50937"/>
    </source>
</evidence>
<evidence type="ECO:0000256" key="2">
    <source>
        <dbReference type="ARBA" id="ARBA00023015"/>
    </source>
</evidence>
<protein>
    <submittedName>
        <fullName evidence="6">MerR family transcriptional regulator</fullName>
    </submittedName>
</protein>
<keyword evidence="1" id="KW-0678">Repressor</keyword>
<dbReference type="GO" id="GO:0003677">
    <property type="term" value="F:DNA binding"/>
    <property type="evidence" value="ECO:0007669"/>
    <property type="project" value="UniProtKB-KW"/>
</dbReference>